<dbReference type="PANTHER" id="PTHR33333">
    <property type="entry name" value="ERYTHROCYTE MEMBRANE PROTEIN 1-LIKE"/>
    <property type="match status" value="1"/>
</dbReference>
<dbReference type="InterPro" id="IPR039926">
    <property type="entry name" value="Egg_app_1"/>
</dbReference>
<dbReference type="AlphaFoldDB" id="U5D7H0"/>
<dbReference type="HOGENOM" id="CLU_2472096_0_0_1"/>
<reference evidence="3" key="1">
    <citation type="journal article" date="2013" name="Science">
        <title>The Amborella genome and the evolution of flowering plants.</title>
        <authorList>
            <consortium name="Amborella Genome Project"/>
        </authorList>
    </citation>
    <scope>NUCLEOTIDE SEQUENCE [LARGE SCALE GENOMIC DNA]</scope>
</reference>
<feature type="region of interest" description="Disordered" evidence="1">
    <location>
        <begin position="51"/>
        <end position="78"/>
    </location>
</feature>
<dbReference type="Gramene" id="ERN16313">
    <property type="protein sequence ID" value="ERN16313"/>
    <property type="gene ID" value="AMTR_s00063p00213410"/>
</dbReference>
<evidence type="ECO:0000313" key="3">
    <source>
        <dbReference type="Proteomes" id="UP000017836"/>
    </source>
</evidence>
<evidence type="ECO:0000313" key="2">
    <source>
        <dbReference type="EMBL" id="ERN16313.1"/>
    </source>
</evidence>
<protein>
    <submittedName>
        <fullName evidence="2">Uncharacterized protein</fullName>
    </submittedName>
</protein>
<evidence type="ECO:0000256" key="1">
    <source>
        <dbReference type="SAM" id="MobiDB-lite"/>
    </source>
</evidence>
<gene>
    <name evidence="2" type="ORF">AMTR_s00063p00213410</name>
</gene>
<keyword evidence="3" id="KW-1185">Reference proteome</keyword>
<dbReference type="PANTHER" id="PTHR33333:SF46">
    <property type="entry name" value="LOW QUALITY PROTEIN: GLYCINE-RICH PROTEIN DOT1"/>
    <property type="match status" value="1"/>
</dbReference>
<dbReference type="Proteomes" id="UP000017836">
    <property type="component" value="Unassembled WGS sequence"/>
</dbReference>
<sequence>MMPTAVTDTASRALAITLGLDKVDRDKALKIAGLAFAGYLVLKVMKAFSGGKGSGKTMKAPGRPFRIPRSPFESNPRGYFRQLHSDGL</sequence>
<name>U5D7H0_AMBTC</name>
<organism evidence="2 3">
    <name type="scientific">Amborella trichopoda</name>
    <dbReference type="NCBI Taxonomy" id="13333"/>
    <lineage>
        <taxon>Eukaryota</taxon>
        <taxon>Viridiplantae</taxon>
        <taxon>Streptophyta</taxon>
        <taxon>Embryophyta</taxon>
        <taxon>Tracheophyta</taxon>
        <taxon>Spermatophyta</taxon>
        <taxon>Magnoliopsida</taxon>
        <taxon>Amborellales</taxon>
        <taxon>Amborellaceae</taxon>
        <taxon>Amborella</taxon>
    </lineage>
</organism>
<accession>U5D7H0</accession>
<proteinExistence type="predicted"/>
<dbReference type="EMBL" id="KI392467">
    <property type="protein sequence ID" value="ERN16313.1"/>
    <property type="molecule type" value="Genomic_DNA"/>
</dbReference>